<keyword evidence="1" id="KW-0812">Transmembrane</keyword>
<dbReference type="EMBL" id="UNRR01000023">
    <property type="protein sequence ID" value="SYZ78967.1"/>
    <property type="molecule type" value="Genomic_DNA"/>
</dbReference>
<dbReference type="Proteomes" id="UP000262072">
    <property type="component" value="Unassembled WGS sequence"/>
</dbReference>
<proteinExistence type="predicted"/>
<keyword evidence="1" id="KW-1133">Transmembrane helix</keyword>
<gene>
    <name evidence="2" type="ORF">TART1_1791</name>
</gene>
<organism evidence="2 3">
    <name type="scientific">Trichococcus shcherbakoviae</name>
    <dbReference type="NCBI Taxonomy" id="2094020"/>
    <lineage>
        <taxon>Bacteria</taxon>
        <taxon>Bacillati</taxon>
        <taxon>Bacillota</taxon>
        <taxon>Bacilli</taxon>
        <taxon>Lactobacillales</taxon>
        <taxon>Carnobacteriaceae</taxon>
        <taxon>Trichococcus</taxon>
    </lineage>
</organism>
<protein>
    <submittedName>
        <fullName evidence="2">Uncharacterized protein</fullName>
    </submittedName>
</protein>
<keyword evidence="1" id="KW-0472">Membrane</keyword>
<accession>A0A383TGG7</accession>
<evidence type="ECO:0000313" key="2">
    <source>
        <dbReference type="EMBL" id="SYZ78967.1"/>
    </source>
</evidence>
<reference evidence="3" key="1">
    <citation type="submission" date="2018-05" db="EMBL/GenBank/DDBJ databases">
        <authorList>
            <person name="Strepis N."/>
        </authorList>
    </citation>
    <scope>NUCLEOTIDE SEQUENCE [LARGE SCALE GENOMIC DNA]</scope>
</reference>
<dbReference type="RefSeq" id="WP_160117048.1">
    <property type="nucleotide sequence ID" value="NZ_OY761017.1"/>
</dbReference>
<sequence>MDAEKVNVYTLFAASLIMLGVTLLTHDIAISIVIAAIAFPAIRSLIKNYRNRN</sequence>
<evidence type="ECO:0000313" key="3">
    <source>
        <dbReference type="Proteomes" id="UP000262072"/>
    </source>
</evidence>
<name>A0A383TGG7_9LACT</name>
<dbReference type="AlphaFoldDB" id="A0A383TGG7"/>
<evidence type="ECO:0000256" key="1">
    <source>
        <dbReference type="SAM" id="Phobius"/>
    </source>
</evidence>
<feature type="transmembrane region" description="Helical" evidence="1">
    <location>
        <begin position="12"/>
        <end position="42"/>
    </location>
</feature>